<keyword evidence="1 4" id="KW-0808">Transferase</keyword>
<dbReference type="Pfam" id="PF01553">
    <property type="entry name" value="Acyltransferase"/>
    <property type="match status" value="1"/>
</dbReference>
<dbReference type="CDD" id="cd07989">
    <property type="entry name" value="LPLAT_AGPAT-like"/>
    <property type="match status" value="1"/>
</dbReference>
<evidence type="ECO:0000313" key="4">
    <source>
        <dbReference type="EMBL" id="MTD16601.1"/>
    </source>
</evidence>
<dbReference type="SUPFAM" id="SSF69593">
    <property type="entry name" value="Glycerol-3-phosphate (1)-acyltransferase"/>
    <property type="match status" value="1"/>
</dbReference>
<dbReference type="PANTHER" id="PTHR10434">
    <property type="entry name" value="1-ACYL-SN-GLYCEROL-3-PHOSPHATE ACYLTRANSFERASE"/>
    <property type="match status" value="1"/>
</dbReference>
<dbReference type="PANTHER" id="PTHR10434:SF11">
    <property type="entry name" value="1-ACYL-SN-GLYCEROL-3-PHOSPHATE ACYLTRANSFERASE"/>
    <property type="match status" value="1"/>
</dbReference>
<evidence type="ECO:0000259" key="3">
    <source>
        <dbReference type="SMART" id="SM00563"/>
    </source>
</evidence>
<protein>
    <submittedName>
        <fullName evidence="4">1-acyl-sn-glycerol-3-phosphate acyltransferase</fullName>
    </submittedName>
</protein>
<dbReference type="EMBL" id="WLYK01000009">
    <property type="protein sequence ID" value="MTD16601.1"/>
    <property type="molecule type" value="Genomic_DNA"/>
</dbReference>
<evidence type="ECO:0000313" key="5">
    <source>
        <dbReference type="Proteomes" id="UP000460221"/>
    </source>
</evidence>
<evidence type="ECO:0000256" key="1">
    <source>
        <dbReference type="ARBA" id="ARBA00022679"/>
    </source>
</evidence>
<gene>
    <name evidence="4" type="ORF">GIS00_21935</name>
</gene>
<name>A0A7K1FR26_9ACTN</name>
<proteinExistence type="predicted"/>
<feature type="domain" description="Phospholipid/glycerol acyltransferase" evidence="3">
    <location>
        <begin position="32"/>
        <end position="142"/>
    </location>
</feature>
<organism evidence="4 5">
    <name type="scientific">Nakamurella alba</name>
    <dbReference type="NCBI Taxonomy" id="2665158"/>
    <lineage>
        <taxon>Bacteria</taxon>
        <taxon>Bacillati</taxon>
        <taxon>Actinomycetota</taxon>
        <taxon>Actinomycetes</taxon>
        <taxon>Nakamurellales</taxon>
        <taxon>Nakamurellaceae</taxon>
        <taxon>Nakamurella</taxon>
    </lineage>
</organism>
<dbReference type="Proteomes" id="UP000460221">
    <property type="component" value="Unassembled WGS sequence"/>
</dbReference>
<reference evidence="4 5" key="1">
    <citation type="submission" date="2019-11" db="EMBL/GenBank/DDBJ databases">
        <authorList>
            <person name="Jiang L.-Q."/>
        </authorList>
    </citation>
    <scope>NUCLEOTIDE SEQUENCE [LARGE SCALE GENOMIC DNA]</scope>
    <source>
        <strain evidence="4 5">YIM 132087</strain>
    </source>
</reference>
<accession>A0A7K1FR26</accession>
<dbReference type="InterPro" id="IPR002123">
    <property type="entry name" value="Plipid/glycerol_acylTrfase"/>
</dbReference>
<comment type="caution">
    <text evidence="4">The sequence shown here is derived from an EMBL/GenBank/DDBJ whole genome shotgun (WGS) entry which is preliminary data.</text>
</comment>
<keyword evidence="2 4" id="KW-0012">Acyltransferase</keyword>
<sequence length="200" mass="21370">MDRGRRIGITVHTLLYRVRVAGWARIPPTGPVLLVANHMNFMDGAVLFSVPTRRVSFLIKAEAVKGPLGWLLRNVGQYSIDRDVPSREVMLAALAQLRAGGVIGLFPEGTRGDGNVEHVFSGAGWLAARSGAVVLPVALRGVQRPAGSRRRFRPTVSVLIGDPFPVPQGAGKVAVAAATDQVREKLAATVRELDGLLAAR</sequence>
<keyword evidence="5" id="KW-1185">Reference proteome</keyword>
<evidence type="ECO:0000256" key="2">
    <source>
        <dbReference type="ARBA" id="ARBA00023315"/>
    </source>
</evidence>
<dbReference type="GO" id="GO:0006654">
    <property type="term" value="P:phosphatidic acid biosynthetic process"/>
    <property type="evidence" value="ECO:0007669"/>
    <property type="project" value="TreeGrafter"/>
</dbReference>
<dbReference type="GO" id="GO:0005886">
    <property type="term" value="C:plasma membrane"/>
    <property type="evidence" value="ECO:0007669"/>
    <property type="project" value="TreeGrafter"/>
</dbReference>
<dbReference type="SMART" id="SM00563">
    <property type="entry name" value="PlsC"/>
    <property type="match status" value="1"/>
</dbReference>
<dbReference type="GO" id="GO:0003841">
    <property type="term" value="F:1-acylglycerol-3-phosphate O-acyltransferase activity"/>
    <property type="evidence" value="ECO:0007669"/>
    <property type="project" value="TreeGrafter"/>
</dbReference>
<dbReference type="AlphaFoldDB" id="A0A7K1FR26"/>